<dbReference type="PANTHER" id="PTHR28593:SF3">
    <property type="entry name" value="METEORIN-LIKE PROTEIN"/>
    <property type="match status" value="1"/>
</dbReference>
<dbReference type="PANTHER" id="PTHR28593">
    <property type="entry name" value="METEORIN-LIKE PROTEIN"/>
    <property type="match status" value="1"/>
</dbReference>
<evidence type="ECO:0000256" key="6">
    <source>
        <dbReference type="SAM" id="SignalP"/>
    </source>
</evidence>
<dbReference type="Proteomes" id="UP000694941">
    <property type="component" value="Unplaced"/>
</dbReference>
<dbReference type="InterPro" id="IPR051998">
    <property type="entry name" value="Meteorin-like"/>
</dbReference>
<keyword evidence="3" id="KW-0964">Secreted</keyword>
<evidence type="ECO:0000256" key="4">
    <source>
        <dbReference type="ARBA" id="ARBA00022729"/>
    </source>
</evidence>
<feature type="chain" id="PRO_5047472741" evidence="6">
    <location>
        <begin position="28"/>
        <end position="292"/>
    </location>
</feature>
<keyword evidence="7" id="KW-1185">Reference proteome</keyword>
<dbReference type="InterPro" id="IPR008993">
    <property type="entry name" value="TIMP-like_OB-fold"/>
</dbReference>
<evidence type="ECO:0000256" key="1">
    <source>
        <dbReference type="ARBA" id="ARBA00004613"/>
    </source>
</evidence>
<evidence type="ECO:0000256" key="3">
    <source>
        <dbReference type="ARBA" id="ARBA00022525"/>
    </source>
</evidence>
<proteinExistence type="inferred from homology"/>
<evidence type="ECO:0000256" key="2">
    <source>
        <dbReference type="ARBA" id="ARBA00005669"/>
    </source>
</evidence>
<sequence length="292" mass="33630">MIILRTFLPWWHIISAMIIILVDVCDSAGMSSDSCDWYGSGLLQEEREVQSVYLRCGQGRIQWQYPRGALRLVLRHGFSGRDFFGCLRTDAQFSGANIYVEGHRKLHSLFTKTDGKHPELFRCFTSYLGKVALYVEAEQTSKGLHKEVASFSYDLQLASPHSLRDEFQECRPCTEDELLQKFCTSDFAIQGTVDTLRHQNDLQRSELEVRITRIYRKNDTSQLMPKSNQLEPNHTILYRPLKCGTQAATGSFLFLGRWILGIPVIQCAPRITEWQKVRRKAILHGKHQCQLD</sequence>
<keyword evidence="4 6" id="KW-0732">Signal</keyword>
<comment type="similarity">
    <text evidence="2">Belongs to the meteorin family.</text>
</comment>
<evidence type="ECO:0000313" key="8">
    <source>
        <dbReference type="RefSeq" id="XP_013780523.1"/>
    </source>
</evidence>
<dbReference type="GeneID" id="106464898"/>
<dbReference type="SUPFAM" id="SSF50242">
    <property type="entry name" value="TIMP-like"/>
    <property type="match status" value="1"/>
</dbReference>
<dbReference type="Gene3D" id="2.40.50.120">
    <property type="match status" value="1"/>
</dbReference>
<comment type="subcellular location">
    <subcellularLocation>
        <location evidence="1">Secreted</location>
    </subcellularLocation>
</comment>
<feature type="signal peptide" evidence="6">
    <location>
        <begin position="1"/>
        <end position="27"/>
    </location>
</feature>
<reference evidence="8" key="1">
    <citation type="submission" date="2025-08" db="UniProtKB">
        <authorList>
            <consortium name="RefSeq"/>
        </authorList>
    </citation>
    <scope>IDENTIFICATION</scope>
    <source>
        <tissue evidence="8">Muscle</tissue>
    </source>
</reference>
<evidence type="ECO:0000256" key="5">
    <source>
        <dbReference type="ARBA" id="ARBA00023157"/>
    </source>
</evidence>
<keyword evidence="5" id="KW-1015">Disulfide bond</keyword>
<accession>A0ABM1BES1</accession>
<evidence type="ECO:0000313" key="7">
    <source>
        <dbReference type="Proteomes" id="UP000694941"/>
    </source>
</evidence>
<name>A0ABM1BES1_LIMPO</name>
<organism evidence="7 8">
    <name type="scientific">Limulus polyphemus</name>
    <name type="common">Atlantic horseshoe crab</name>
    <dbReference type="NCBI Taxonomy" id="6850"/>
    <lineage>
        <taxon>Eukaryota</taxon>
        <taxon>Metazoa</taxon>
        <taxon>Ecdysozoa</taxon>
        <taxon>Arthropoda</taxon>
        <taxon>Chelicerata</taxon>
        <taxon>Merostomata</taxon>
        <taxon>Xiphosura</taxon>
        <taxon>Limulidae</taxon>
        <taxon>Limulus</taxon>
    </lineage>
</organism>
<protein>
    <submittedName>
        <fullName evidence="8">Meteorin-like protein</fullName>
    </submittedName>
</protein>
<gene>
    <name evidence="8" type="primary">LOC106464898</name>
</gene>
<dbReference type="RefSeq" id="XP_013780523.1">
    <property type="nucleotide sequence ID" value="XM_013925069.2"/>
</dbReference>